<keyword evidence="1" id="KW-0732">Signal</keyword>
<reference evidence="3" key="1">
    <citation type="submission" date="2016-10" db="EMBL/GenBank/DDBJ databases">
        <authorList>
            <person name="Varghese N."/>
            <person name="Submissions S."/>
        </authorList>
    </citation>
    <scope>NUCLEOTIDE SEQUENCE [LARGE SCALE GENOMIC DNA]</scope>
    <source>
        <strain evidence="3">ATCC 25963</strain>
    </source>
</reference>
<name>A0A1I2IM50_9BACT</name>
<accession>A0A1I2IM50</accession>
<dbReference type="PROSITE" id="PS51257">
    <property type="entry name" value="PROKAR_LIPOPROTEIN"/>
    <property type="match status" value="1"/>
</dbReference>
<feature type="chain" id="PRO_5011641225" description="Thaumatin family protein" evidence="1">
    <location>
        <begin position="22"/>
        <end position="254"/>
    </location>
</feature>
<feature type="signal peptide" evidence="1">
    <location>
        <begin position="1"/>
        <end position="21"/>
    </location>
</feature>
<evidence type="ECO:0008006" key="4">
    <source>
        <dbReference type="Google" id="ProtNLM"/>
    </source>
</evidence>
<protein>
    <recommendedName>
        <fullName evidence="4">Thaumatin family protein</fullName>
    </recommendedName>
</protein>
<proteinExistence type="predicted"/>
<dbReference type="Proteomes" id="UP000199400">
    <property type="component" value="Unassembled WGS sequence"/>
</dbReference>
<gene>
    <name evidence="2" type="ORF">SAMN02745121_08800</name>
</gene>
<dbReference type="AlphaFoldDB" id="A0A1I2IM50"/>
<evidence type="ECO:0000313" key="2">
    <source>
        <dbReference type="EMBL" id="SFF42760.1"/>
    </source>
</evidence>
<dbReference type="EMBL" id="FOMX01000070">
    <property type="protein sequence ID" value="SFF42760.1"/>
    <property type="molecule type" value="Genomic_DNA"/>
</dbReference>
<evidence type="ECO:0000256" key="1">
    <source>
        <dbReference type="SAM" id="SignalP"/>
    </source>
</evidence>
<evidence type="ECO:0000313" key="3">
    <source>
        <dbReference type="Proteomes" id="UP000199400"/>
    </source>
</evidence>
<organism evidence="2 3">
    <name type="scientific">Nannocystis exedens</name>
    <dbReference type="NCBI Taxonomy" id="54"/>
    <lineage>
        <taxon>Bacteria</taxon>
        <taxon>Pseudomonadati</taxon>
        <taxon>Myxococcota</taxon>
        <taxon>Polyangia</taxon>
        <taxon>Nannocystales</taxon>
        <taxon>Nannocystaceae</taxon>
        <taxon>Nannocystis</taxon>
    </lineage>
</organism>
<dbReference type="RefSeq" id="WP_143141510.1">
    <property type="nucleotide sequence ID" value="NZ_FOMX01000070.1"/>
</dbReference>
<keyword evidence="3" id="KW-1185">Reference proteome</keyword>
<sequence length="254" mass="27259">MTWLISRGWLFLLLAMAAACATDAERCARHNDDQSGCEAAGCNYWAATEIVAGADGCRTGEPVGFCSEELGMSSEVWSIMYVPGPEPRAYRVVGHHEDVPDDWVACSCFDANAPAACACKLDEGCKTPILSLCEGFADAASCNHFQGEVGFNGCVWTESAVQTRVDAQTCSREPPVGRCVAVNLRGEGEGCWNGQPPSVCAGRPEQPYFKGIPGALNNTAEIFRDIPCEFTPIDLAPCWSGETQREVCECPCLP</sequence>